<dbReference type="RefSeq" id="WP_170224084.1">
    <property type="nucleotide sequence ID" value="NZ_RCDD01000001.1"/>
</dbReference>
<evidence type="ECO:0000313" key="3">
    <source>
        <dbReference type="Proteomes" id="UP000282454"/>
    </source>
</evidence>
<reference evidence="2 3" key="1">
    <citation type="submission" date="2018-10" db="EMBL/GenBank/DDBJ databases">
        <title>Genomic Encyclopedia of Archaeal and Bacterial Type Strains, Phase II (KMG-II): from individual species to whole genera.</title>
        <authorList>
            <person name="Goeker M."/>
        </authorList>
    </citation>
    <scope>NUCLEOTIDE SEQUENCE [LARGE SCALE GENOMIC DNA]</scope>
    <source>
        <strain evidence="2 3">DSM 45657</strain>
    </source>
</reference>
<keyword evidence="1" id="KW-0732">Signal</keyword>
<name>A0A421B7Y0_9PSEU</name>
<keyword evidence="3" id="KW-1185">Reference proteome</keyword>
<evidence type="ECO:0000313" key="2">
    <source>
        <dbReference type="EMBL" id="RLK60484.1"/>
    </source>
</evidence>
<feature type="chain" id="PRO_5039582810" evidence="1">
    <location>
        <begin position="24"/>
        <end position="180"/>
    </location>
</feature>
<proteinExistence type="predicted"/>
<protein>
    <submittedName>
        <fullName evidence="2">Uncharacterized protein DUF3558</fullName>
    </submittedName>
</protein>
<dbReference type="InterPro" id="IPR024520">
    <property type="entry name" value="DUF3558"/>
</dbReference>
<gene>
    <name evidence="2" type="ORF">CLV68_0989</name>
</gene>
<evidence type="ECO:0000256" key="1">
    <source>
        <dbReference type="SAM" id="SignalP"/>
    </source>
</evidence>
<dbReference type="Pfam" id="PF12079">
    <property type="entry name" value="DUF3558"/>
    <property type="match status" value="1"/>
</dbReference>
<dbReference type="Proteomes" id="UP000282454">
    <property type="component" value="Unassembled WGS sequence"/>
</dbReference>
<sequence length="180" mass="18385">MSRPWHVPAALLVVLCAACTTQTGGIALPAPGAPTGSTPTNGRPLPDPGALRAAQPCDLLPAAALRPLGVTGAGKPASTSKARQCEWRVDKGTVAESYTIAVVIHESTGVADIKTDKEIEYLNVGAHSAARFFTRGTAGCALGLEITPTSRVDVQVTGEDPEALCGPALEAAKQVEPALP</sequence>
<dbReference type="EMBL" id="RCDD01000001">
    <property type="protein sequence ID" value="RLK60484.1"/>
    <property type="molecule type" value="Genomic_DNA"/>
</dbReference>
<organism evidence="2 3">
    <name type="scientific">Actinokineospora cianjurensis</name>
    <dbReference type="NCBI Taxonomy" id="585224"/>
    <lineage>
        <taxon>Bacteria</taxon>
        <taxon>Bacillati</taxon>
        <taxon>Actinomycetota</taxon>
        <taxon>Actinomycetes</taxon>
        <taxon>Pseudonocardiales</taxon>
        <taxon>Pseudonocardiaceae</taxon>
        <taxon>Actinokineospora</taxon>
    </lineage>
</organism>
<comment type="caution">
    <text evidence="2">The sequence shown here is derived from an EMBL/GenBank/DDBJ whole genome shotgun (WGS) entry which is preliminary data.</text>
</comment>
<dbReference type="AlphaFoldDB" id="A0A421B7Y0"/>
<feature type="signal peptide" evidence="1">
    <location>
        <begin position="1"/>
        <end position="23"/>
    </location>
</feature>
<accession>A0A421B7Y0</accession>